<dbReference type="Pfam" id="PF04389">
    <property type="entry name" value="Peptidase_M28"/>
    <property type="match status" value="1"/>
</dbReference>
<keyword evidence="4" id="KW-1185">Reference proteome</keyword>
<evidence type="ECO:0000256" key="1">
    <source>
        <dbReference type="SAM" id="Phobius"/>
    </source>
</evidence>
<dbReference type="EMBL" id="CP137641">
    <property type="protein sequence ID" value="WOX56500.1"/>
    <property type="molecule type" value="Genomic_DNA"/>
</dbReference>
<feature type="transmembrane region" description="Helical" evidence="1">
    <location>
        <begin position="486"/>
        <end position="506"/>
    </location>
</feature>
<dbReference type="AlphaFoldDB" id="A0ABD8AAE0"/>
<organism evidence="3 4">
    <name type="scientific">Methanoculleus palmolei</name>
    <dbReference type="NCBI Taxonomy" id="72612"/>
    <lineage>
        <taxon>Archaea</taxon>
        <taxon>Methanobacteriati</taxon>
        <taxon>Methanobacteriota</taxon>
        <taxon>Stenosarchaea group</taxon>
        <taxon>Methanomicrobia</taxon>
        <taxon>Methanomicrobiales</taxon>
        <taxon>Methanomicrobiaceae</taxon>
        <taxon>Methanoculleus</taxon>
    </lineage>
</organism>
<sequence>MAADSSSSQFFGLFNAGAPIVAALLLIVTAIPTPVYADDADSLAGAIGVLTDHRRVPGLDDGPAADYIAGRLEEYGYDVQQETFAVETDAGPATTRNVVGIKEGSGPGIVVVCAHYDVDGPDCPGADDNAAGVAVMLEVARALRTEPLNRSVCFIAFSGEEVGLLGSADWLERHANLREEIVAAVNLDCVARGDELHIDTLPQYRWMLDAVPESPAIKTGPGLGGDHQRFWERHIPAALITDTSGYTLRQTRNDTPETLNLSLAASCTEAVTGMVRTLAAADDTTPPAVEGSVDEDGTIRYAVSGPSITHLIVDGTDFGVLASGQVTLPAGPHAVRVVAYDAAGNRGILDLEADVPDTGRDAPGSGHQPGGISIPWKRTEEEREKYGMREYGTLFVPLSYDYPGEAEAGTRVDGYVDGIRITGLEEGHVVVYAPGSHRYEVVAAAAGTVVGYDEDTFLVKRMYDSPGAYYIRDNSVQEEPIRKDPLPLVPVACVVAASLLAVGYLFSRSIVSRRR</sequence>
<dbReference type="PANTHER" id="PTHR12147">
    <property type="entry name" value="METALLOPEPTIDASE M28 FAMILY MEMBER"/>
    <property type="match status" value="1"/>
</dbReference>
<reference evidence="3 4" key="1">
    <citation type="submission" date="2023-10" db="EMBL/GenBank/DDBJ databases">
        <title>The complete genome sequence of Methanoculleus palmolei DSM 4273.</title>
        <authorList>
            <person name="Lai S.-J."/>
            <person name="You Y.-T."/>
            <person name="Chen S.-C."/>
        </authorList>
    </citation>
    <scope>NUCLEOTIDE SEQUENCE [LARGE SCALE GENOMIC DNA]</scope>
    <source>
        <strain evidence="3 4">DSM 4273</strain>
    </source>
</reference>
<evidence type="ECO:0000313" key="4">
    <source>
        <dbReference type="Proteomes" id="UP001626603"/>
    </source>
</evidence>
<dbReference type="InterPro" id="IPR045175">
    <property type="entry name" value="M28_fam"/>
</dbReference>
<dbReference type="InterPro" id="IPR007484">
    <property type="entry name" value="Peptidase_M28"/>
</dbReference>
<accession>A0ABD8AAE0</accession>
<dbReference type="SUPFAM" id="SSF53187">
    <property type="entry name" value="Zn-dependent exopeptidases"/>
    <property type="match status" value="1"/>
</dbReference>
<proteinExistence type="predicted"/>
<evidence type="ECO:0000313" key="3">
    <source>
        <dbReference type="EMBL" id="WOX56500.1"/>
    </source>
</evidence>
<gene>
    <name evidence="3" type="ORF">R6Y95_03995</name>
</gene>
<protein>
    <submittedName>
        <fullName evidence="3">M20/M25/M40 family metallo-hydrolase</fullName>
    </submittedName>
</protein>
<name>A0ABD8AAE0_9EURY</name>
<feature type="domain" description="Peptidase M28" evidence="2">
    <location>
        <begin position="97"/>
        <end position="272"/>
    </location>
</feature>
<dbReference type="PANTHER" id="PTHR12147:SF26">
    <property type="entry name" value="PEPTIDASE M28 DOMAIN-CONTAINING PROTEIN"/>
    <property type="match status" value="1"/>
</dbReference>
<keyword evidence="1" id="KW-0472">Membrane</keyword>
<keyword evidence="1" id="KW-1133">Transmembrane helix</keyword>
<dbReference type="Gene3D" id="3.40.630.10">
    <property type="entry name" value="Zn peptidases"/>
    <property type="match status" value="1"/>
</dbReference>
<keyword evidence="1" id="KW-0812">Transmembrane</keyword>
<dbReference type="Proteomes" id="UP001626603">
    <property type="component" value="Chromosome"/>
</dbReference>
<evidence type="ECO:0000259" key="2">
    <source>
        <dbReference type="Pfam" id="PF04389"/>
    </source>
</evidence>